<comment type="caution">
    <text evidence="3">The sequence shown here is derived from an EMBL/GenBank/DDBJ whole genome shotgun (WGS) entry which is preliminary data.</text>
</comment>
<dbReference type="Pfam" id="PF12836">
    <property type="entry name" value="HHH_3"/>
    <property type="match status" value="1"/>
</dbReference>
<dbReference type="PANTHER" id="PTHR21180">
    <property type="entry name" value="ENDONUCLEASE/EXONUCLEASE/PHOSPHATASE FAMILY DOMAIN-CONTAINING PROTEIN 1"/>
    <property type="match status" value="1"/>
</dbReference>
<gene>
    <name evidence="3" type="ORF">CRM82_10460</name>
</gene>
<feature type="compositionally biased region" description="Low complexity" evidence="1">
    <location>
        <begin position="92"/>
        <end position="102"/>
    </location>
</feature>
<dbReference type="GeneID" id="80801029"/>
<sequence>MLKQWIAAAALCVFGLAHAATVDANKATPAELDQIKGIGPATAARIVEQRKTAPFKNWEDFIGRVQGIGPGNAAKMSGEGLTINGQSYKAKTATPATAAKPANTPPAPAAKTPKPAA</sequence>
<dbReference type="InterPro" id="IPR051675">
    <property type="entry name" value="Endo/Exo/Phosphatase_dom_1"/>
</dbReference>
<evidence type="ECO:0000256" key="2">
    <source>
        <dbReference type="SAM" id="SignalP"/>
    </source>
</evidence>
<accession>A0A2A7UUN2</accession>
<keyword evidence="4" id="KW-1185">Reference proteome</keyword>
<reference evidence="4" key="1">
    <citation type="submission" date="2017-09" db="EMBL/GenBank/DDBJ databases">
        <title>FDA dAtabase for Regulatory Grade micrObial Sequences (FDA-ARGOS): Supporting development and validation of Infectious Disease Dx tests.</title>
        <authorList>
            <person name="Minogue T."/>
            <person name="Wolcott M."/>
            <person name="Wasieloski L."/>
            <person name="Aguilar W."/>
            <person name="Moore D."/>
            <person name="Tallon L."/>
            <person name="Sadzewicz L."/>
            <person name="Ott S."/>
            <person name="Zhao X."/>
            <person name="Nagaraj S."/>
            <person name="Vavikolanu K."/>
            <person name="Aluvathingal J."/>
            <person name="Nadendla S."/>
            <person name="Sichtig H."/>
        </authorList>
    </citation>
    <scope>NUCLEOTIDE SEQUENCE [LARGE SCALE GENOMIC DNA]</scope>
    <source>
        <strain evidence="4">FDAARGOS_394</strain>
    </source>
</reference>
<feature type="signal peptide" evidence="2">
    <location>
        <begin position="1"/>
        <end position="19"/>
    </location>
</feature>
<evidence type="ECO:0000313" key="4">
    <source>
        <dbReference type="Proteomes" id="UP000220246"/>
    </source>
</evidence>
<organism evidence="3 4">
    <name type="scientific">Comamonas terrigena</name>
    <dbReference type="NCBI Taxonomy" id="32013"/>
    <lineage>
        <taxon>Bacteria</taxon>
        <taxon>Pseudomonadati</taxon>
        <taxon>Pseudomonadota</taxon>
        <taxon>Betaproteobacteria</taxon>
        <taxon>Burkholderiales</taxon>
        <taxon>Comamonadaceae</taxon>
        <taxon>Comamonas</taxon>
    </lineage>
</organism>
<feature type="chain" id="PRO_5012450690" description="DUF655 domain-containing protein" evidence="2">
    <location>
        <begin position="20"/>
        <end position="117"/>
    </location>
</feature>
<keyword evidence="2" id="KW-0732">Signal</keyword>
<dbReference type="PANTHER" id="PTHR21180:SF32">
    <property type="entry name" value="ENDONUCLEASE_EXONUCLEASE_PHOSPHATASE FAMILY DOMAIN-CONTAINING PROTEIN 1"/>
    <property type="match status" value="1"/>
</dbReference>
<dbReference type="OrthoDB" id="8687931at2"/>
<feature type="region of interest" description="Disordered" evidence="1">
    <location>
        <begin position="92"/>
        <end position="117"/>
    </location>
</feature>
<dbReference type="SUPFAM" id="SSF47781">
    <property type="entry name" value="RuvA domain 2-like"/>
    <property type="match status" value="1"/>
</dbReference>
<evidence type="ECO:0008006" key="5">
    <source>
        <dbReference type="Google" id="ProtNLM"/>
    </source>
</evidence>
<protein>
    <recommendedName>
        <fullName evidence="5">DUF655 domain-containing protein</fullName>
    </recommendedName>
</protein>
<dbReference type="InterPro" id="IPR010994">
    <property type="entry name" value="RuvA_2-like"/>
</dbReference>
<dbReference type="RefSeq" id="WP_066535403.1">
    <property type="nucleotide sequence ID" value="NZ_JAOCAL010000016.1"/>
</dbReference>
<evidence type="ECO:0000256" key="1">
    <source>
        <dbReference type="SAM" id="MobiDB-lite"/>
    </source>
</evidence>
<dbReference type="EMBL" id="PDEA01000001">
    <property type="protein sequence ID" value="PEH88957.1"/>
    <property type="molecule type" value="Genomic_DNA"/>
</dbReference>
<proteinExistence type="predicted"/>
<dbReference type="STRING" id="1219032.GCA_001515545_01612"/>
<dbReference type="AlphaFoldDB" id="A0A2A7UUN2"/>
<dbReference type="Gene3D" id="1.10.150.320">
    <property type="entry name" value="Photosystem II 12 kDa extrinsic protein"/>
    <property type="match status" value="1"/>
</dbReference>
<evidence type="ECO:0000313" key="3">
    <source>
        <dbReference type="EMBL" id="PEH88957.1"/>
    </source>
</evidence>
<name>A0A2A7UUN2_COMTR</name>
<dbReference type="Proteomes" id="UP000220246">
    <property type="component" value="Unassembled WGS sequence"/>
</dbReference>